<name>A0A5A9XK93_9BACT</name>
<keyword evidence="1" id="KW-0472">Membrane</keyword>
<gene>
    <name evidence="2" type="ORF">ET418_05785</name>
</gene>
<dbReference type="AlphaFoldDB" id="A0A5A9XK93"/>
<feature type="transmembrane region" description="Helical" evidence="1">
    <location>
        <begin position="168"/>
        <end position="189"/>
    </location>
</feature>
<proteinExistence type="predicted"/>
<dbReference type="PANTHER" id="PTHR43424">
    <property type="entry name" value="LOCUS PUTATIVE PROTEIN 1-RELATED"/>
    <property type="match status" value="1"/>
</dbReference>
<dbReference type="InterPro" id="IPR052556">
    <property type="entry name" value="PolySynth_Transporter"/>
</dbReference>
<evidence type="ECO:0000256" key="1">
    <source>
        <dbReference type="SAM" id="Phobius"/>
    </source>
</evidence>
<feature type="transmembrane region" description="Helical" evidence="1">
    <location>
        <begin position="381"/>
        <end position="402"/>
    </location>
</feature>
<feature type="transmembrane region" description="Helical" evidence="1">
    <location>
        <begin position="195"/>
        <end position="216"/>
    </location>
</feature>
<keyword evidence="1" id="KW-0812">Transmembrane</keyword>
<evidence type="ECO:0000313" key="2">
    <source>
        <dbReference type="EMBL" id="KAA0893324.1"/>
    </source>
</evidence>
<evidence type="ECO:0000313" key="3">
    <source>
        <dbReference type="Proteomes" id="UP000324298"/>
    </source>
</evidence>
<feature type="transmembrane region" description="Helical" evidence="1">
    <location>
        <begin position="43"/>
        <end position="61"/>
    </location>
</feature>
<feature type="transmembrane region" description="Helical" evidence="1">
    <location>
        <begin position="67"/>
        <end position="89"/>
    </location>
</feature>
<feature type="transmembrane region" description="Helical" evidence="1">
    <location>
        <begin position="276"/>
        <end position="295"/>
    </location>
</feature>
<feature type="transmembrane region" description="Helical" evidence="1">
    <location>
        <begin position="349"/>
        <end position="369"/>
    </location>
</feature>
<feature type="transmembrane region" description="Helical" evidence="1">
    <location>
        <begin position="236"/>
        <end position="256"/>
    </location>
</feature>
<sequence length="449" mass="49655">MTPAPTDRLWVRYLPSFLRKRFEDRHVFQEAVENSGWLFADKILRMGVGLLVGVWVARYLGPALFGQISYAGSLIGMVGAVAGLGLDSIVIRELVHRPDKCGEILGTTFILKFFAGIMSYFFVVGLVFVLRPDDTIAHAIVAILGWSLTVNALDVIDFWFQSKVLSKYVVIARNFGFIVSAIGRVILILAKTSVVSFAVMNLVELSLGAIALLYVYSLKNGSVRKWRVRLSIATNLLRTGWPVLLAGIISMVGLRIDQVILGQLADSKEVGIYAAAVRVAEVWFFIPSAVIASVFPSIIRAKEVDEAEFYNRLQKLYNVLAFVGYAVAVPVTFLAGIIIHLLYGKAYATAAPMLVILIWSDLFINLAMARGTFLLAMNWTWILFWVNVASAVVNIALNFFLIPKYGGVGAAAASCISYWISAHAICYVFKPLRRNGSMITHSLLLPKFW</sequence>
<dbReference type="EMBL" id="SRSD01000003">
    <property type="protein sequence ID" value="KAA0893324.1"/>
    <property type="molecule type" value="Genomic_DNA"/>
</dbReference>
<dbReference type="Proteomes" id="UP000324298">
    <property type="component" value="Unassembled WGS sequence"/>
</dbReference>
<dbReference type="OrthoDB" id="5240734at2"/>
<accession>A0A5A9XK93</accession>
<organism evidence="2 3">
    <name type="scientific">Oryzomonas rubra</name>
    <dbReference type="NCBI Taxonomy" id="2509454"/>
    <lineage>
        <taxon>Bacteria</taxon>
        <taxon>Pseudomonadati</taxon>
        <taxon>Thermodesulfobacteriota</taxon>
        <taxon>Desulfuromonadia</taxon>
        <taxon>Geobacterales</taxon>
        <taxon>Geobacteraceae</taxon>
        <taxon>Oryzomonas</taxon>
    </lineage>
</organism>
<reference evidence="2 3" key="1">
    <citation type="submission" date="2019-04" db="EMBL/GenBank/DDBJ databases">
        <title>Geobacter ruber sp. nov., ferric-reducing bacteria isolated from paddy soil.</title>
        <authorList>
            <person name="Xu Z."/>
            <person name="Masuda Y."/>
            <person name="Itoh H."/>
            <person name="Senoo K."/>
        </authorList>
    </citation>
    <scope>NUCLEOTIDE SEQUENCE [LARGE SCALE GENOMIC DNA]</scope>
    <source>
        <strain evidence="2 3">Red88</strain>
    </source>
</reference>
<comment type="caution">
    <text evidence="2">The sequence shown here is derived from an EMBL/GenBank/DDBJ whole genome shotgun (WGS) entry which is preliminary data.</text>
</comment>
<dbReference type="PANTHER" id="PTHR43424:SF1">
    <property type="entry name" value="LOCUS PUTATIVE PROTEIN 1-RELATED"/>
    <property type="match status" value="1"/>
</dbReference>
<dbReference type="CDD" id="cd13128">
    <property type="entry name" value="MATE_Wzx_like"/>
    <property type="match status" value="1"/>
</dbReference>
<dbReference type="Pfam" id="PF13440">
    <property type="entry name" value="Polysacc_synt_3"/>
    <property type="match status" value="1"/>
</dbReference>
<feature type="transmembrane region" description="Helical" evidence="1">
    <location>
        <begin position="136"/>
        <end position="156"/>
    </location>
</feature>
<feature type="transmembrane region" description="Helical" evidence="1">
    <location>
        <begin position="109"/>
        <end position="130"/>
    </location>
</feature>
<protein>
    <submittedName>
        <fullName evidence="2">Flippase</fullName>
    </submittedName>
</protein>
<keyword evidence="1" id="KW-1133">Transmembrane helix</keyword>
<feature type="transmembrane region" description="Helical" evidence="1">
    <location>
        <begin position="408"/>
        <end position="429"/>
    </location>
</feature>
<feature type="transmembrane region" description="Helical" evidence="1">
    <location>
        <begin position="316"/>
        <end position="343"/>
    </location>
</feature>
<keyword evidence="3" id="KW-1185">Reference proteome</keyword>